<dbReference type="RefSeq" id="WP_146444713.1">
    <property type="nucleotide sequence ID" value="NZ_SJPR01000002.1"/>
</dbReference>
<evidence type="ECO:0000256" key="4">
    <source>
        <dbReference type="ARBA" id="ARBA00022729"/>
    </source>
</evidence>
<evidence type="ECO:0000256" key="6">
    <source>
        <dbReference type="ARBA" id="ARBA00023004"/>
    </source>
</evidence>
<dbReference type="InterPro" id="IPR004852">
    <property type="entry name" value="Di-haem_cyt_c_peroxidsae"/>
</dbReference>
<dbReference type="SUPFAM" id="SSF63446">
    <property type="entry name" value="Type I dockerin domain"/>
    <property type="match status" value="1"/>
</dbReference>
<dbReference type="GO" id="GO:0004130">
    <property type="term" value="F:cytochrome-c peroxidase activity"/>
    <property type="evidence" value="ECO:0007669"/>
    <property type="project" value="UniProtKB-EC"/>
</dbReference>
<keyword evidence="6" id="KW-0408">Iron</keyword>
<dbReference type="PANTHER" id="PTHR30600">
    <property type="entry name" value="CYTOCHROME C PEROXIDASE-RELATED"/>
    <property type="match status" value="1"/>
</dbReference>
<dbReference type="Proteomes" id="UP000317421">
    <property type="component" value="Unassembled WGS sequence"/>
</dbReference>
<dbReference type="InterPro" id="IPR009056">
    <property type="entry name" value="Cyt_c-like_dom"/>
</dbReference>
<dbReference type="InterPro" id="IPR036439">
    <property type="entry name" value="Dockerin_dom_sf"/>
</dbReference>
<keyword evidence="3" id="KW-0479">Metal-binding</keyword>
<keyword evidence="5 10" id="KW-0560">Oxidoreductase</keyword>
<evidence type="ECO:0000259" key="9">
    <source>
        <dbReference type="Pfam" id="PF03150"/>
    </source>
</evidence>
<gene>
    <name evidence="10" type="primary">ccp_4</name>
    <name evidence="10" type="ORF">Pla108_19670</name>
</gene>
<dbReference type="SUPFAM" id="SSF46626">
    <property type="entry name" value="Cytochrome c"/>
    <property type="match status" value="2"/>
</dbReference>
<dbReference type="Pfam" id="PF03150">
    <property type="entry name" value="CCP_MauG"/>
    <property type="match status" value="1"/>
</dbReference>
<keyword evidence="11" id="KW-1185">Reference proteome</keyword>
<evidence type="ECO:0000256" key="3">
    <source>
        <dbReference type="ARBA" id="ARBA00022723"/>
    </source>
</evidence>
<dbReference type="AlphaFoldDB" id="A0A5C6AF51"/>
<keyword evidence="10" id="KW-0575">Peroxidase</keyword>
<evidence type="ECO:0000256" key="2">
    <source>
        <dbReference type="ARBA" id="ARBA00022617"/>
    </source>
</evidence>
<keyword evidence="4 7" id="KW-0732">Signal</keyword>
<name>A0A5C6AF51_9BACT</name>
<sequence precursor="true">MNVAHRQRVGLCALVLAVCCGTAPAAQAAGIGSPALSAIPADYVSYAVDELPRHFTTPPLNNLFDNTPASNPISNAGAELGRVLFYDARLSHNNSTACASCHTQETGFSDPEELSTGFEGGQTGRHSMSLTNARWYASGRFFWDERAATLEEQVLAPIQDAVEMGSDLADLVNELAATDFYPVLFERAFGDTDVTRERMSQALAQFVRSMASYQAPYDRAVEAGTAGTPDFAAVEGIDNPTRAAQGHALFQRTCAGCHRTDAQVANNTFNIGLDAETVDEGAGDGEFKVPSLRNIAVRGRYMHDGRFQSLEEVIEHYSSGIQANPDLDPGLPAGGFRFNAGEKAALLVFLQTLTDTEFLMSQLFSNPLVALAGDYDGSGVVDDKDYTAWRAAYGLTADGVSGPLAADGNGDGVVDAADYGVWRDNFGASWEDLTTALSQAVPEPAAVTLLGLALAWPTRRRR</sequence>
<dbReference type="EC" id="1.11.1.5" evidence="10"/>
<feature type="chain" id="PRO_5023103578" evidence="7">
    <location>
        <begin position="29"/>
        <end position="462"/>
    </location>
</feature>
<protein>
    <submittedName>
        <fullName evidence="10">Cytochrome c551 peroxidase</fullName>
        <ecNumber evidence="10">1.11.1.5</ecNumber>
    </submittedName>
</protein>
<reference evidence="10 11" key="1">
    <citation type="submission" date="2019-02" db="EMBL/GenBank/DDBJ databases">
        <title>Deep-cultivation of Planctomycetes and their phenomic and genomic characterization uncovers novel biology.</title>
        <authorList>
            <person name="Wiegand S."/>
            <person name="Jogler M."/>
            <person name="Boedeker C."/>
            <person name="Pinto D."/>
            <person name="Vollmers J."/>
            <person name="Rivas-Marin E."/>
            <person name="Kohn T."/>
            <person name="Peeters S.H."/>
            <person name="Heuer A."/>
            <person name="Rast P."/>
            <person name="Oberbeckmann S."/>
            <person name="Bunk B."/>
            <person name="Jeske O."/>
            <person name="Meyerdierks A."/>
            <person name="Storesund J.E."/>
            <person name="Kallscheuer N."/>
            <person name="Luecker S."/>
            <person name="Lage O.M."/>
            <person name="Pohl T."/>
            <person name="Merkel B.J."/>
            <person name="Hornburger P."/>
            <person name="Mueller R.-W."/>
            <person name="Bruemmer F."/>
            <person name="Labrenz M."/>
            <person name="Spormann A.M."/>
            <person name="Op Den Camp H."/>
            <person name="Overmann J."/>
            <person name="Amann R."/>
            <person name="Jetten M.S.M."/>
            <person name="Mascher T."/>
            <person name="Medema M.H."/>
            <person name="Devos D.P."/>
            <person name="Kaster A.-K."/>
            <person name="Ovreas L."/>
            <person name="Rohde M."/>
            <person name="Galperin M.Y."/>
            <person name="Jogler C."/>
        </authorList>
    </citation>
    <scope>NUCLEOTIDE SEQUENCE [LARGE SCALE GENOMIC DNA]</scope>
    <source>
        <strain evidence="10 11">Pla108</strain>
    </source>
</reference>
<dbReference type="InterPro" id="IPR018247">
    <property type="entry name" value="EF_Hand_1_Ca_BS"/>
</dbReference>
<dbReference type="Gene3D" id="1.10.1330.10">
    <property type="entry name" value="Dockerin domain"/>
    <property type="match status" value="1"/>
</dbReference>
<dbReference type="InterPro" id="IPR051395">
    <property type="entry name" value="Cytochrome_c_Peroxidase/MauG"/>
</dbReference>
<dbReference type="GO" id="GO:0000272">
    <property type="term" value="P:polysaccharide catabolic process"/>
    <property type="evidence" value="ECO:0007669"/>
    <property type="project" value="InterPro"/>
</dbReference>
<dbReference type="GO" id="GO:0030313">
    <property type="term" value="C:cell envelope"/>
    <property type="evidence" value="ECO:0007669"/>
    <property type="project" value="UniProtKB-SubCell"/>
</dbReference>
<dbReference type="OrthoDB" id="9772811at2"/>
<feature type="signal peptide" evidence="7">
    <location>
        <begin position="1"/>
        <end position="28"/>
    </location>
</feature>
<dbReference type="InterPro" id="IPR036909">
    <property type="entry name" value="Cyt_c-like_dom_sf"/>
</dbReference>
<evidence type="ECO:0000313" key="10">
    <source>
        <dbReference type="EMBL" id="TWT97815.1"/>
    </source>
</evidence>
<dbReference type="Pfam" id="PF00034">
    <property type="entry name" value="Cytochrom_C"/>
    <property type="match status" value="1"/>
</dbReference>
<dbReference type="PANTHER" id="PTHR30600:SF10">
    <property type="entry name" value="BLL6722 PROTEIN"/>
    <property type="match status" value="1"/>
</dbReference>
<keyword evidence="2" id="KW-0349">Heme</keyword>
<dbReference type="GO" id="GO:0046872">
    <property type="term" value="F:metal ion binding"/>
    <property type="evidence" value="ECO:0007669"/>
    <property type="project" value="UniProtKB-KW"/>
</dbReference>
<comment type="subcellular location">
    <subcellularLocation>
        <location evidence="1">Cell envelope</location>
    </subcellularLocation>
</comment>
<dbReference type="PROSITE" id="PS00018">
    <property type="entry name" value="EF_HAND_1"/>
    <property type="match status" value="1"/>
</dbReference>
<evidence type="ECO:0000259" key="8">
    <source>
        <dbReference type="Pfam" id="PF00034"/>
    </source>
</evidence>
<evidence type="ECO:0000256" key="5">
    <source>
        <dbReference type="ARBA" id="ARBA00023002"/>
    </source>
</evidence>
<accession>A0A5C6AF51</accession>
<evidence type="ECO:0000256" key="7">
    <source>
        <dbReference type="SAM" id="SignalP"/>
    </source>
</evidence>
<dbReference type="Gene3D" id="1.10.760.10">
    <property type="entry name" value="Cytochrome c-like domain"/>
    <property type="match status" value="2"/>
</dbReference>
<proteinExistence type="predicted"/>
<organism evidence="10 11">
    <name type="scientific">Botrimarina colliarenosi</name>
    <dbReference type="NCBI Taxonomy" id="2528001"/>
    <lineage>
        <taxon>Bacteria</taxon>
        <taxon>Pseudomonadati</taxon>
        <taxon>Planctomycetota</taxon>
        <taxon>Planctomycetia</taxon>
        <taxon>Pirellulales</taxon>
        <taxon>Lacipirellulaceae</taxon>
        <taxon>Botrimarina</taxon>
    </lineage>
</organism>
<feature type="domain" description="Di-haem cytochrome c peroxidase" evidence="9">
    <location>
        <begin position="76"/>
        <end position="222"/>
    </location>
</feature>
<dbReference type="GO" id="GO:0020037">
    <property type="term" value="F:heme binding"/>
    <property type="evidence" value="ECO:0007669"/>
    <property type="project" value="InterPro"/>
</dbReference>
<evidence type="ECO:0000313" key="11">
    <source>
        <dbReference type="Proteomes" id="UP000317421"/>
    </source>
</evidence>
<dbReference type="EMBL" id="SJPR01000002">
    <property type="protein sequence ID" value="TWT97815.1"/>
    <property type="molecule type" value="Genomic_DNA"/>
</dbReference>
<dbReference type="GO" id="GO:0009055">
    <property type="term" value="F:electron transfer activity"/>
    <property type="evidence" value="ECO:0007669"/>
    <property type="project" value="InterPro"/>
</dbReference>
<dbReference type="CDD" id="cd14256">
    <property type="entry name" value="Dockerin_I"/>
    <property type="match status" value="1"/>
</dbReference>
<feature type="domain" description="Cytochrome c" evidence="8">
    <location>
        <begin position="243"/>
        <end position="353"/>
    </location>
</feature>
<evidence type="ECO:0000256" key="1">
    <source>
        <dbReference type="ARBA" id="ARBA00004196"/>
    </source>
</evidence>
<comment type="caution">
    <text evidence="10">The sequence shown here is derived from an EMBL/GenBank/DDBJ whole genome shotgun (WGS) entry which is preliminary data.</text>
</comment>